<dbReference type="EC" id="5.4.2.11" evidence="2"/>
<dbReference type="Gene3D" id="3.40.50.1240">
    <property type="entry name" value="Phosphoglycerate mutase-like"/>
    <property type="match status" value="1"/>
</dbReference>
<feature type="binding site" evidence="1">
    <location>
        <begin position="7"/>
        <end position="14"/>
    </location>
    <ligand>
        <name>substrate</name>
    </ligand>
</feature>
<keyword evidence="3" id="KW-1185">Reference proteome</keyword>
<dbReference type="PANTHER" id="PTHR48100">
    <property type="entry name" value="BROAD-SPECIFICITY PHOSPHATASE YOR283W-RELATED"/>
    <property type="match status" value="1"/>
</dbReference>
<dbReference type="GO" id="GO:0004619">
    <property type="term" value="F:phosphoglycerate mutase activity"/>
    <property type="evidence" value="ECO:0007669"/>
    <property type="project" value="UniProtKB-EC"/>
</dbReference>
<dbReference type="RefSeq" id="WP_175158684.1">
    <property type="nucleotide sequence ID" value="NZ_CADIKI010000003.1"/>
</dbReference>
<dbReference type="PANTHER" id="PTHR48100:SF1">
    <property type="entry name" value="HISTIDINE PHOSPHATASE FAMILY PROTEIN-RELATED"/>
    <property type="match status" value="1"/>
</dbReference>
<keyword evidence="2" id="KW-0413">Isomerase</keyword>
<dbReference type="CDD" id="cd07067">
    <property type="entry name" value="HP_PGM_like"/>
    <property type="match status" value="1"/>
</dbReference>
<name>A0A6J5FM29_9BURK</name>
<proteinExistence type="predicted"/>
<dbReference type="SMART" id="SM00855">
    <property type="entry name" value="PGAM"/>
    <property type="match status" value="1"/>
</dbReference>
<sequence length="215" mass="23819">MMLYLFRHAKSHANTARLVTGTPADTLVDEGRRQAEAMQRWLDQVQLDADHFFTSTWRRAQETARLMFPRAEWRIDARLGETDAGSVAEWPLAQFVAQQPQFYRNNATPYPGGESHEALNRRVTNWLDELLAQQAADARIVVVAHSGPIACLIQHALGIGMERFPALLPAHASLTVIEYAHGGAHADANARKATLKGFSLTPAETAGPMLTPTRQ</sequence>
<feature type="binding site" evidence="1">
    <location>
        <position position="59"/>
    </location>
    <ligand>
        <name>substrate</name>
    </ligand>
</feature>
<evidence type="ECO:0000313" key="3">
    <source>
        <dbReference type="Proteomes" id="UP000494252"/>
    </source>
</evidence>
<protein>
    <submittedName>
        <fullName evidence="2">2,3-bisphosphoglycerate-dependent phosphoglycerate mutase</fullName>
        <ecNumber evidence="2">5.4.2.11</ecNumber>
    </submittedName>
</protein>
<dbReference type="SUPFAM" id="SSF53254">
    <property type="entry name" value="Phosphoglycerate mutase-like"/>
    <property type="match status" value="1"/>
</dbReference>
<dbReference type="InterPro" id="IPR013078">
    <property type="entry name" value="His_Pase_superF_clade-1"/>
</dbReference>
<gene>
    <name evidence="2" type="primary">gpmA_2</name>
    <name evidence="2" type="ORF">LMG27177_01382</name>
</gene>
<dbReference type="AlphaFoldDB" id="A0A6J5FM29"/>
<organism evidence="2 3">
    <name type="scientific">Paraburkholderia fynbosensis</name>
    <dbReference type="NCBI Taxonomy" id="1200993"/>
    <lineage>
        <taxon>Bacteria</taxon>
        <taxon>Pseudomonadati</taxon>
        <taxon>Pseudomonadota</taxon>
        <taxon>Betaproteobacteria</taxon>
        <taxon>Burkholderiales</taxon>
        <taxon>Burkholderiaceae</taxon>
        <taxon>Paraburkholderia</taxon>
    </lineage>
</organism>
<feature type="binding site" evidence="1">
    <location>
        <begin position="20"/>
        <end position="21"/>
    </location>
    <ligand>
        <name>substrate</name>
    </ligand>
</feature>
<evidence type="ECO:0000256" key="1">
    <source>
        <dbReference type="PIRSR" id="PIRSR613078-2"/>
    </source>
</evidence>
<dbReference type="InterPro" id="IPR050275">
    <property type="entry name" value="PGM_Phosphatase"/>
</dbReference>
<dbReference type="Proteomes" id="UP000494252">
    <property type="component" value="Unassembled WGS sequence"/>
</dbReference>
<dbReference type="GO" id="GO:0016791">
    <property type="term" value="F:phosphatase activity"/>
    <property type="evidence" value="ECO:0007669"/>
    <property type="project" value="TreeGrafter"/>
</dbReference>
<dbReference type="Pfam" id="PF00300">
    <property type="entry name" value="His_Phos_1"/>
    <property type="match status" value="1"/>
</dbReference>
<reference evidence="2 3" key="1">
    <citation type="submission" date="2020-04" db="EMBL/GenBank/DDBJ databases">
        <authorList>
            <person name="De Canck E."/>
        </authorList>
    </citation>
    <scope>NUCLEOTIDE SEQUENCE [LARGE SCALE GENOMIC DNA]</scope>
    <source>
        <strain evidence="2 3">LMG 27177</strain>
    </source>
</reference>
<evidence type="ECO:0000313" key="2">
    <source>
        <dbReference type="EMBL" id="CAB3782900.1"/>
    </source>
</evidence>
<dbReference type="InterPro" id="IPR029033">
    <property type="entry name" value="His_PPase_superfam"/>
</dbReference>
<accession>A0A6J5FM29</accession>
<dbReference type="EMBL" id="CADIKI010000003">
    <property type="protein sequence ID" value="CAB3782900.1"/>
    <property type="molecule type" value="Genomic_DNA"/>
</dbReference>
<dbReference type="GO" id="GO:0005737">
    <property type="term" value="C:cytoplasm"/>
    <property type="evidence" value="ECO:0007669"/>
    <property type="project" value="TreeGrafter"/>
</dbReference>